<reference evidence="2" key="1">
    <citation type="submission" date="2021-01" db="EMBL/GenBank/DDBJ databases">
        <authorList>
            <person name="Kaushik A."/>
        </authorList>
    </citation>
    <scope>NUCLEOTIDE SEQUENCE</scope>
    <source>
        <strain evidence="2">AG3-1AP</strain>
    </source>
</reference>
<protein>
    <submittedName>
        <fullName evidence="2">Uncharacterized protein</fullName>
    </submittedName>
</protein>
<feature type="compositionally biased region" description="Basic residues" evidence="1">
    <location>
        <begin position="1244"/>
        <end position="1255"/>
    </location>
</feature>
<feature type="compositionally biased region" description="Pro residues" evidence="1">
    <location>
        <begin position="399"/>
        <end position="409"/>
    </location>
</feature>
<feature type="compositionally biased region" description="Basic and acidic residues" evidence="1">
    <location>
        <begin position="772"/>
        <end position="792"/>
    </location>
</feature>
<feature type="compositionally biased region" description="Pro residues" evidence="1">
    <location>
        <begin position="664"/>
        <end position="674"/>
    </location>
</feature>
<sequence>MSFGQDEEELDWGDAVDVISLGDEDEISCIAAVEENTGEETAPMQDEDIESAAMSTTSPAAALSHPLGLSHLPPKPQPALRHRRSREMIKASSMSRAYPRGNSPGAGDDLPRHWEVRRTETVIYYYHTEFRCSQLKRPTRDDARLDKLNWKGDAPPSTSGRPQSTRNPPSGPAEWPERSAPDHQKRSSAREKSPPRQTSPPRQRSPNPPRQRSDSSLQPAPARAMSPSSMLLPRRGASPARGLAKSGNNQQRTEDVNISSDPQDNRNGRSRDSGWEQRGRNNARERDTTRSSARMDHYSPPPETGDSPPRRGSRHRSISPPRKAPMRSDAMLINQHARRSLSPRDRDDARGYERAPFDRITSDTRYSREYPVDLRRGAEEYHDPREDHFRASNGRIPNQFPPAPEPAPPHPRDSATFPPHTEDTGYPAPPPGKFRDARFARPENRRTQSSRTVNVRPARIEPQDNDPRLSPIALRNEIPLPQRHEFNPPRDGASSNRRARNGDARERMVPEDRGAAMDRESIQPPHIERELHPDVRQDERIPRHAHRRSVSGTEYMARRSLSPQITHDRNLPDVSPPRHMYPGRPHEFSPQELAEPREPDFRSRDREPERYQPKGRREQHEPYPRNLRQDDSMSRVYEAPSAPHARRIVPRDSETLAPGRIYPPTEPQRPPSPAPAVREAYSRRYARDDQFSDHPPRDWDHEDEVPAPPEEARHVERKLQPGAHRVQREAVSDTEYVDPRGGGRSRRRGEGPPSRFEKTEVEARPNFKRRATRDDNQPYEPEDRQWTPRDAHPPLPHVRSPAAQMEVDPPLVPLPEKQQLAGWADFRRRRERSPERRESYHPRAGARDSWHPAPNEDQDMEVELIEGGKRQRIEGGTRMTQSFNHREGDLPRKVPQHSPSQRPKVYSPTTSLLKLPPPALTVQPAVDFQAAVSRAKDVASQLIQAKPHQKSRPKSRFDQPLDSNISTERESNRGLVVPNGSSGAFGAANISETAVSSEANERSSPDEVNGGRHGSEGSQSSHIVSRMDEASLRDSGYPQTRADRHWDSRPETGPSRRDRNRFDRNGRNNGEKLSKFGDFYRPGEEAPARGPGGMRAWGNPEAEPHRDPPPHTSTPTTNRVYRNAGDRGIARPQVVISPEGLPPRPPTPTGFARGARNHGHVAGQVRSPSGKAGRSFTVTDVDTTDAAPDNETDPTPSTGFTFRQTPVTSPRKYSLLDRMTDPTSGAPLTVPPKDRGNVQQQQRRGPRSNRPGSRR</sequence>
<proteinExistence type="predicted"/>
<feature type="compositionally biased region" description="Basic and acidic residues" evidence="1">
    <location>
        <begin position="263"/>
        <end position="297"/>
    </location>
</feature>
<feature type="compositionally biased region" description="Polar residues" evidence="1">
    <location>
        <begin position="156"/>
        <end position="168"/>
    </location>
</feature>
<feature type="compositionally biased region" description="Basic and acidic residues" evidence="1">
    <location>
        <begin position="175"/>
        <end position="194"/>
    </location>
</feature>
<evidence type="ECO:0000313" key="2">
    <source>
        <dbReference type="EMBL" id="CAE6394328.1"/>
    </source>
</evidence>
<feature type="compositionally biased region" description="Polar residues" evidence="1">
    <location>
        <begin position="246"/>
        <end position="262"/>
    </location>
</feature>
<feature type="compositionally biased region" description="Basic and acidic residues" evidence="1">
    <location>
        <begin position="999"/>
        <end position="1015"/>
    </location>
</feature>
<feature type="compositionally biased region" description="Basic and acidic residues" evidence="1">
    <location>
        <begin position="866"/>
        <end position="875"/>
    </location>
</feature>
<feature type="compositionally biased region" description="Basic and acidic residues" evidence="1">
    <location>
        <begin position="755"/>
        <end position="765"/>
    </location>
</feature>
<feature type="compositionally biased region" description="Basic and acidic residues" evidence="1">
    <location>
        <begin position="710"/>
        <end position="719"/>
    </location>
</feature>
<dbReference type="EMBL" id="CAJMWV010000413">
    <property type="protein sequence ID" value="CAE6394328.1"/>
    <property type="molecule type" value="Genomic_DNA"/>
</dbReference>
<dbReference type="Proteomes" id="UP000663831">
    <property type="component" value="Unassembled WGS sequence"/>
</dbReference>
<feature type="compositionally biased region" description="Low complexity" evidence="1">
    <location>
        <begin position="51"/>
        <end position="72"/>
    </location>
</feature>
<feature type="compositionally biased region" description="Basic and acidic residues" evidence="1">
    <location>
        <begin position="1041"/>
        <end position="1075"/>
    </location>
</feature>
<evidence type="ECO:0000313" key="3">
    <source>
        <dbReference type="Proteomes" id="UP000663831"/>
    </source>
</evidence>
<feature type="compositionally biased region" description="Basic and acidic residues" evidence="1">
    <location>
        <begin position="433"/>
        <end position="446"/>
    </location>
</feature>
<gene>
    <name evidence="2" type="ORF">RDB_LOCUS10487</name>
</gene>
<accession>A0A8H2WPQ9</accession>
<name>A0A8H2WPQ9_9AGAM</name>
<feature type="region of interest" description="Disordered" evidence="1">
    <location>
        <begin position="145"/>
        <end position="912"/>
    </location>
</feature>
<feature type="compositionally biased region" description="Basic and acidic residues" evidence="1">
    <location>
        <begin position="342"/>
        <end position="390"/>
    </location>
</feature>
<organism evidence="2 3">
    <name type="scientific">Rhizoctonia solani</name>
    <dbReference type="NCBI Taxonomy" id="456999"/>
    <lineage>
        <taxon>Eukaryota</taxon>
        <taxon>Fungi</taxon>
        <taxon>Dikarya</taxon>
        <taxon>Basidiomycota</taxon>
        <taxon>Agaricomycotina</taxon>
        <taxon>Agaricomycetes</taxon>
        <taxon>Cantharellales</taxon>
        <taxon>Ceratobasidiaceae</taxon>
        <taxon>Rhizoctonia</taxon>
    </lineage>
</organism>
<feature type="region of interest" description="Disordered" evidence="1">
    <location>
        <begin position="933"/>
        <end position="1255"/>
    </location>
</feature>
<evidence type="ECO:0000256" key="1">
    <source>
        <dbReference type="SAM" id="MobiDB-lite"/>
    </source>
</evidence>
<dbReference type="AlphaFoldDB" id="A0A8H2WPQ9"/>
<feature type="compositionally biased region" description="Basic and acidic residues" evidence="1">
    <location>
        <begin position="458"/>
        <end position="467"/>
    </location>
</feature>
<feature type="compositionally biased region" description="Basic and acidic residues" evidence="1">
    <location>
        <begin position="584"/>
        <end position="633"/>
    </location>
</feature>
<feature type="region of interest" description="Disordered" evidence="1">
    <location>
        <begin position="51"/>
        <end position="112"/>
    </location>
</feature>
<feature type="compositionally biased region" description="Polar residues" evidence="1">
    <location>
        <begin position="1193"/>
        <end position="1208"/>
    </location>
</feature>
<feature type="compositionally biased region" description="Basic and acidic residues" evidence="1">
    <location>
        <begin position="680"/>
        <end position="700"/>
    </location>
</feature>
<feature type="compositionally biased region" description="Low complexity" evidence="1">
    <location>
        <begin position="1177"/>
        <end position="1189"/>
    </location>
</feature>
<comment type="caution">
    <text evidence="2">The sequence shown here is derived from an EMBL/GenBank/DDBJ whole genome shotgun (WGS) entry which is preliminary data.</text>
</comment>
<feature type="compositionally biased region" description="Basic and acidic residues" evidence="1">
    <location>
        <begin position="500"/>
        <end position="542"/>
    </location>
</feature>
<feature type="compositionally biased region" description="Basic and acidic residues" evidence="1">
    <location>
        <begin position="825"/>
        <end position="850"/>
    </location>
</feature>
<feature type="compositionally biased region" description="Low complexity" evidence="1">
    <location>
        <begin position="195"/>
        <end position="205"/>
    </location>
</feature>